<keyword evidence="1" id="KW-0732">Signal</keyword>
<name>A0A9D4H5M3_DREPO</name>
<dbReference type="OrthoDB" id="10043133at2759"/>
<evidence type="ECO:0000313" key="2">
    <source>
        <dbReference type="EMBL" id="KAH3829013.1"/>
    </source>
</evidence>
<evidence type="ECO:0000313" key="3">
    <source>
        <dbReference type="Proteomes" id="UP000828390"/>
    </source>
</evidence>
<keyword evidence="3" id="KW-1185">Reference proteome</keyword>
<dbReference type="Proteomes" id="UP000828390">
    <property type="component" value="Unassembled WGS sequence"/>
</dbReference>
<accession>A0A9D4H5M3</accession>
<reference evidence="2" key="2">
    <citation type="submission" date="2020-11" db="EMBL/GenBank/DDBJ databases">
        <authorList>
            <person name="McCartney M.A."/>
            <person name="Auch B."/>
            <person name="Kono T."/>
            <person name="Mallez S."/>
            <person name="Becker A."/>
            <person name="Gohl D.M."/>
            <person name="Silverstein K.A.T."/>
            <person name="Koren S."/>
            <person name="Bechman K.B."/>
            <person name="Herman A."/>
            <person name="Abrahante J.E."/>
            <person name="Garbe J."/>
        </authorList>
    </citation>
    <scope>NUCLEOTIDE SEQUENCE</scope>
    <source>
        <strain evidence="2">Duluth1</strain>
        <tissue evidence="2">Whole animal</tissue>
    </source>
</reference>
<feature type="chain" id="PRO_5039348679" evidence="1">
    <location>
        <begin position="25"/>
        <end position="324"/>
    </location>
</feature>
<organism evidence="2 3">
    <name type="scientific">Dreissena polymorpha</name>
    <name type="common">Zebra mussel</name>
    <name type="synonym">Mytilus polymorpha</name>
    <dbReference type="NCBI Taxonomy" id="45954"/>
    <lineage>
        <taxon>Eukaryota</taxon>
        <taxon>Metazoa</taxon>
        <taxon>Spiralia</taxon>
        <taxon>Lophotrochozoa</taxon>
        <taxon>Mollusca</taxon>
        <taxon>Bivalvia</taxon>
        <taxon>Autobranchia</taxon>
        <taxon>Heteroconchia</taxon>
        <taxon>Euheterodonta</taxon>
        <taxon>Imparidentia</taxon>
        <taxon>Neoheterodontei</taxon>
        <taxon>Myida</taxon>
        <taxon>Dreissenoidea</taxon>
        <taxon>Dreissenidae</taxon>
        <taxon>Dreissena</taxon>
    </lineage>
</organism>
<sequence length="324" mass="36714">MFHTRTSIWPWTFIILLIVSGSFAQETGRSSGSSMPELSPDEKYQDIFPLTKENFTESVLGSKDAWIVLFHEGSVNITWKAMAAKSRGLFWIGAVDRKTEHKLVDSLGYDPEQGVARLYPYGGKSTKTKHWKSFENETNARDAAITSLPDTVMTFQTENLNDILLECFMARPSKFPVFILQDATNIYPYIRALAIRFEKYFTFVKVVKPTADDLKAIGLPEAPRSLPELFIITTKEKMINAFNAVRFDTDKFGVSSYTNIMEFLFAINNQYRHELPGDNRGSSQQEAEMADVVAIETKRFDIIFPTMSTSGRSKSSSSEPKDEL</sequence>
<dbReference type="AlphaFoldDB" id="A0A9D4H5M3"/>
<protein>
    <submittedName>
        <fullName evidence="2">Uncharacterized protein</fullName>
    </submittedName>
</protein>
<evidence type="ECO:0000256" key="1">
    <source>
        <dbReference type="SAM" id="SignalP"/>
    </source>
</evidence>
<dbReference type="EMBL" id="JAIWYP010000005">
    <property type="protein sequence ID" value="KAH3829013.1"/>
    <property type="molecule type" value="Genomic_DNA"/>
</dbReference>
<dbReference type="Gene3D" id="3.40.30.10">
    <property type="entry name" value="Glutaredoxin"/>
    <property type="match status" value="1"/>
</dbReference>
<gene>
    <name evidence="2" type="ORF">DPMN_131001</name>
</gene>
<reference evidence="2" key="1">
    <citation type="journal article" date="2019" name="bioRxiv">
        <title>The Genome of the Zebra Mussel, Dreissena polymorpha: A Resource for Invasive Species Research.</title>
        <authorList>
            <person name="McCartney M.A."/>
            <person name="Auch B."/>
            <person name="Kono T."/>
            <person name="Mallez S."/>
            <person name="Zhang Y."/>
            <person name="Obille A."/>
            <person name="Becker A."/>
            <person name="Abrahante J.E."/>
            <person name="Garbe J."/>
            <person name="Badalamenti J.P."/>
            <person name="Herman A."/>
            <person name="Mangelson H."/>
            <person name="Liachko I."/>
            <person name="Sullivan S."/>
            <person name="Sone E.D."/>
            <person name="Koren S."/>
            <person name="Silverstein K.A.T."/>
            <person name="Beckman K.B."/>
            <person name="Gohl D.M."/>
        </authorList>
    </citation>
    <scope>NUCLEOTIDE SEQUENCE</scope>
    <source>
        <strain evidence="2">Duluth1</strain>
        <tissue evidence="2">Whole animal</tissue>
    </source>
</reference>
<feature type="signal peptide" evidence="1">
    <location>
        <begin position="1"/>
        <end position="24"/>
    </location>
</feature>
<proteinExistence type="predicted"/>
<comment type="caution">
    <text evidence="2">The sequence shown here is derived from an EMBL/GenBank/DDBJ whole genome shotgun (WGS) entry which is preliminary data.</text>
</comment>